<sequence length="331" mass="36174">MDNYISCVWLIKGITPPPFVSIDDKNKAMNSSNGNSHSAIDHTKHDCVGFSLRSSSGLPTSVIVNHSVGPSGSNINSTTFARDGQQSAQSEAQNGGTGTNKVFRTNDSPIVMNTTSDIQMIRDHDCKNVISVKSDDEESMTNHPKNNHQTQQKERDTEKHDKEAKSVRLKGKKRSLEQNVEHVTCNNQVQTLLPVSSTEFTNNTSGMPPPTKKPRLMLSTSDEINNSGTTTSSMGNAATLTSSAANGHPQALTNCTTTTGNSMKMQLMLEETRSDGNSLTRNISGTSNSNSGCVECFIRLQWNVTYILIQLLVMFEWDTTVMLHNLIGPHQ</sequence>
<comment type="caution">
    <text evidence="2">The sequence shown here is derived from an EMBL/GenBank/DDBJ whole genome shotgun (WGS) entry which is preliminary data.</text>
</comment>
<name>X6MS61_RETFI</name>
<feature type="compositionally biased region" description="Polar residues" evidence="1">
    <location>
        <begin position="141"/>
        <end position="150"/>
    </location>
</feature>
<feature type="compositionally biased region" description="Basic and acidic residues" evidence="1">
    <location>
        <begin position="151"/>
        <end position="166"/>
    </location>
</feature>
<feature type="region of interest" description="Disordered" evidence="1">
    <location>
        <begin position="134"/>
        <end position="174"/>
    </location>
</feature>
<protein>
    <submittedName>
        <fullName evidence="2">Uncharacterized protein</fullName>
    </submittedName>
</protein>
<evidence type="ECO:0000313" key="3">
    <source>
        <dbReference type="Proteomes" id="UP000023152"/>
    </source>
</evidence>
<feature type="region of interest" description="Disordered" evidence="1">
    <location>
        <begin position="69"/>
        <end position="108"/>
    </location>
</feature>
<reference evidence="2 3" key="1">
    <citation type="journal article" date="2013" name="Curr. Biol.">
        <title>The Genome of the Foraminiferan Reticulomyxa filosa.</title>
        <authorList>
            <person name="Glockner G."/>
            <person name="Hulsmann N."/>
            <person name="Schleicher M."/>
            <person name="Noegel A.A."/>
            <person name="Eichinger L."/>
            <person name="Gallinger C."/>
            <person name="Pawlowski J."/>
            <person name="Sierra R."/>
            <person name="Euteneuer U."/>
            <person name="Pillet L."/>
            <person name="Moustafa A."/>
            <person name="Platzer M."/>
            <person name="Groth M."/>
            <person name="Szafranski K."/>
            <person name="Schliwa M."/>
        </authorList>
    </citation>
    <scope>NUCLEOTIDE SEQUENCE [LARGE SCALE GENOMIC DNA]</scope>
</reference>
<dbReference type="AlphaFoldDB" id="X6MS61"/>
<dbReference type="EMBL" id="ASPP01018709">
    <property type="protein sequence ID" value="ETO15905.1"/>
    <property type="molecule type" value="Genomic_DNA"/>
</dbReference>
<evidence type="ECO:0000313" key="2">
    <source>
        <dbReference type="EMBL" id="ETO15905.1"/>
    </source>
</evidence>
<gene>
    <name evidence="2" type="ORF">RFI_21458</name>
</gene>
<evidence type="ECO:0000256" key="1">
    <source>
        <dbReference type="SAM" id="MobiDB-lite"/>
    </source>
</evidence>
<dbReference type="Proteomes" id="UP000023152">
    <property type="component" value="Unassembled WGS sequence"/>
</dbReference>
<organism evidence="2 3">
    <name type="scientific">Reticulomyxa filosa</name>
    <dbReference type="NCBI Taxonomy" id="46433"/>
    <lineage>
        <taxon>Eukaryota</taxon>
        <taxon>Sar</taxon>
        <taxon>Rhizaria</taxon>
        <taxon>Retaria</taxon>
        <taxon>Foraminifera</taxon>
        <taxon>Monothalamids</taxon>
        <taxon>Reticulomyxidae</taxon>
        <taxon>Reticulomyxa</taxon>
    </lineage>
</organism>
<proteinExistence type="predicted"/>
<accession>X6MS61</accession>
<keyword evidence="3" id="KW-1185">Reference proteome</keyword>